<accession>A0ABQ3B8T1</accession>
<dbReference type="Proteomes" id="UP000601597">
    <property type="component" value="Unassembled WGS sequence"/>
</dbReference>
<proteinExistence type="predicted"/>
<reference evidence="3" key="1">
    <citation type="journal article" date="2019" name="Int. J. Syst. Evol. Microbiol.">
        <title>The Global Catalogue of Microorganisms (GCM) 10K type strain sequencing project: providing services to taxonomists for standard genome sequencing and annotation.</title>
        <authorList>
            <consortium name="The Broad Institute Genomics Platform"/>
            <consortium name="The Broad Institute Genome Sequencing Center for Infectious Disease"/>
            <person name="Wu L."/>
            <person name="Ma J."/>
        </authorList>
    </citation>
    <scope>NUCLEOTIDE SEQUENCE [LARGE SCALE GENOMIC DNA]</scope>
    <source>
        <strain evidence="3">KCTC 22280</strain>
    </source>
</reference>
<organism evidence="2 3">
    <name type="scientific">Marinobacter zhanjiangensis</name>
    <dbReference type="NCBI Taxonomy" id="578215"/>
    <lineage>
        <taxon>Bacteria</taxon>
        <taxon>Pseudomonadati</taxon>
        <taxon>Pseudomonadota</taxon>
        <taxon>Gammaproteobacteria</taxon>
        <taxon>Pseudomonadales</taxon>
        <taxon>Marinobacteraceae</taxon>
        <taxon>Marinobacter</taxon>
    </lineage>
</organism>
<name>A0ABQ3B8T1_9GAMM</name>
<gene>
    <name evidence="2" type="ORF">GCM10007071_32840</name>
</gene>
<keyword evidence="3" id="KW-1185">Reference proteome</keyword>
<protein>
    <submittedName>
        <fullName evidence="2">Membrane protein</fullName>
    </submittedName>
</protein>
<evidence type="ECO:0000313" key="2">
    <source>
        <dbReference type="EMBL" id="GGY82782.1"/>
    </source>
</evidence>
<evidence type="ECO:0000256" key="1">
    <source>
        <dbReference type="SAM" id="MobiDB-lite"/>
    </source>
</evidence>
<evidence type="ECO:0000313" key="3">
    <source>
        <dbReference type="Proteomes" id="UP000601597"/>
    </source>
</evidence>
<dbReference type="EMBL" id="BMXV01000008">
    <property type="protein sequence ID" value="GGY82782.1"/>
    <property type="molecule type" value="Genomic_DNA"/>
</dbReference>
<feature type="compositionally biased region" description="Low complexity" evidence="1">
    <location>
        <begin position="53"/>
        <end position="62"/>
    </location>
</feature>
<dbReference type="RefSeq" id="WP_189577929.1">
    <property type="nucleotide sequence ID" value="NZ_BMXV01000008.1"/>
</dbReference>
<feature type="region of interest" description="Disordered" evidence="1">
    <location>
        <begin position="43"/>
        <end position="62"/>
    </location>
</feature>
<comment type="caution">
    <text evidence="2">The sequence shown here is derived from an EMBL/GenBank/DDBJ whole genome shotgun (WGS) entry which is preliminary data.</text>
</comment>
<sequence>MGHIIAARLETQENAEELANAIQGLGIAHDKVSVFYVNPEGQHHLLPEGGDKSSSPGASRAARGAWVGGGIGAAAGAAAGSVAGPAGAVAGAGVGAYTGSLAGAVSKTDNEAEAADKADEDTPVVDRKAGIHVAVEVDRKTRQDVVTLIRQHDGEQIEEAQGQIKKGEWVDFDPTEPVRLVT</sequence>